<feature type="region of interest" description="Disordered" evidence="1">
    <location>
        <begin position="26"/>
        <end position="79"/>
    </location>
</feature>
<evidence type="ECO:0000259" key="2">
    <source>
        <dbReference type="SMART" id="SM00900"/>
    </source>
</evidence>
<evidence type="ECO:0000256" key="1">
    <source>
        <dbReference type="SAM" id="MobiDB-lite"/>
    </source>
</evidence>
<dbReference type="EMBL" id="JACEQY010000003">
    <property type="protein sequence ID" value="MBA4860890.1"/>
    <property type="molecule type" value="Genomic_DNA"/>
</dbReference>
<dbReference type="GO" id="GO:0016020">
    <property type="term" value="C:membrane"/>
    <property type="evidence" value="ECO:0007669"/>
    <property type="project" value="InterPro"/>
</dbReference>
<organism evidence="3 4">
    <name type="scientific">Streptomyces himalayensis subsp. aureolus</name>
    <dbReference type="NCBI Taxonomy" id="2758039"/>
    <lineage>
        <taxon>Bacteria</taxon>
        <taxon>Bacillati</taxon>
        <taxon>Actinomycetota</taxon>
        <taxon>Actinomycetes</taxon>
        <taxon>Kitasatosporales</taxon>
        <taxon>Streptomycetaceae</taxon>
        <taxon>Streptomyces</taxon>
        <taxon>Streptomyces himalayensis</taxon>
    </lineage>
</organism>
<sequence length="155" mass="15877">MKRALPVFILTVAGLIPIWRYEPPTGTTTTEAAELVPTPSSTSSPSPSSPSSSSSSSSSAASPSASAAATQVVRGSTVNTSKGAVQVEVTFEGDKISSVRMLQQPNHPQTTAAVPKLIEETLEAQSADIDTVSGATITSEGYIQSLQAAIDVKDA</sequence>
<feature type="domain" description="FMN-binding" evidence="2">
    <location>
        <begin position="81"/>
        <end position="153"/>
    </location>
</feature>
<dbReference type="AlphaFoldDB" id="A0A7W2CXV8"/>
<dbReference type="Gene3D" id="3.90.1010.20">
    <property type="match status" value="1"/>
</dbReference>
<evidence type="ECO:0000313" key="4">
    <source>
        <dbReference type="Proteomes" id="UP000586976"/>
    </source>
</evidence>
<dbReference type="GO" id="GO:0010181">
    <property type="term" value="F:FMN binding"/>
    <property type="evidence" value="ECO:0007669"/>
    <property type="project" value="InterPro"/>
</dbReference>
<reference evidence="3 4" key="1">
    <citation type="submission" date="2020-07" db="EMBL/GenBank/DDBJ databases">
        <title>Streptomyces isolated from Indian soil.</title>
        <authorList>
            <person name="Mandal S."/>
            <person name="Maiti P.K."/>
        </authorList>
    </citation>
    <scope>NUCLEOTIDE SEQUENCE [LARGE SCALE GENOMIC DNA]</scope>
    <source>
        <strain evidence="3 4">PSKA54</strain>
    </source>
</reference>
<gene>
    <name evidence="3" type="ORF">H1V43_05740</name>
</gene>
<keyword evidence="4" id="KW-1185">Reference proteome</keyword>
<comment type="caution">
    <text evidence="3">The sequence shown here is derived from an EMBL/GenBank/DDBJ whole genome shotgun (WGS) entry which is preliminary data.</text>
</comment>
<feature type="compositionally biased region" description="Low complexity" evidence="1">
    <location>
        <begin position="26"/>
        <end position="70"/>
    </location>
</feature>
<evidence type="ECO:0000313" key="3">
    <source>
        <dbReference type="EMBL" id="MBA4860890.1"/>
    </source>
</evidence>
<dbReference type="SMART" id="SM00900">
    <property type="entry name" value="FMN_bind"/>
    <property type="match status" value="1"/>
</dbReference>
<dbReference type="RefSeq" id="WP_181862939.1">
    <property type="nucleotide sequence ID" value="NZ_JACEQY010000003.1"/>
</dbReference>
<accession>A0A7W2CXV8</accession>
<dbReference type="Pfam" id="PF04205">
    <property type="entry name" value="FMN_bind"/>
    <property type="match status" value="1"/>
</dbReference>
<dbReference type="Proteomes" id="UP000586976">
    <property type="component" value="Unassembled WGS sequence"/>
</dbReference>
<name>A0A7W2CXV8_9ACTN</name>
<protein>
    <submittedName>
        <fullName evidence="3">FMN-binding protein</fullName>
    </submittedName>
</protein>
<proteinExistence type="predicted"/>
<dbReference type="InterPro" id="IPR007329">
    <property type="entry name" value="FMN-bd"/>
</dbReference>